<dbReference type="RefSeq" id="WP_083571774.1">
    <property type="nucleotide sequence ID" value="NZ_CP139972.1"/>
</dbReference>
<dbReference type="SUPFAM" id="SSF81653">
    <property type="entry name" value="Calcium ATPase, transduction domain A"/>
    <property type="match status" value="1"/>
</dbReference>
<protein>
    <submittedName>
        <fullName evidence="14">Copper-translocating P-type ATPase</fullName>
        <ecNumber evidence="14">3.6.3.-</ecNumber>
    </submittedName>
    <submittedName>
        <fullName evidence="13">Cu2+-exporting ATPase</fullName>
    </submittedName>
</protein>
<dbReference type="PANTHER" id="PTHR43520">
    <property type="entry name" value="ATP7, ISOFORM B"/>
    <property type="match status" value="1"/>
</dbReference>
<dbReference type="OrthoDB" id="614385at2"/>
<dbReference type="InterPro" id="IPR018303">
    <property type="entry name" value="ATPase_P-typ_P_site"/>
</dbReference>
<feature type="transmembrane region" description="Helical" evidence="10">
    <location>
        <begin position="310"/>
        <end position="332"/>
    </location>
</feature>
<reference evidence="14 16" key="2">
    <citation type="submission" date="2023-11" db="EMBL/GenBank/DDBJ databases">
        <title>MicrobeMod: A computational toolkit for identifying prokaryotic methylation and restriction-modification with nanopore sequencing.</title>
        <authorList>
            <person name="Crits-Christoph A."/>
            <person name="Kang S.C."/>
            <person name="Lee H."/>
            <person name="Ostrov N."/>
        </authorList>
    </citation>
    <scope>NUCLEOTIDE SEQUENCE [LARGE SCALE GENOMIC DNA]</scope>
    <source>
        <strain evidence="14 16">ATCC 23090</strain>
    </source>
</reference>
<dbReference type="Gene3D" id="3.40.1110.10">
    <property type="entry name" value="Calcium-transporting ATPase, cytoplasmic domain N"/>
    <property type="match status" value="1"/>
</dbReference>
<feature type="transmembrane region" description="Helical" evidence="10">
    <location>
        <begin position="650"/>
        <end position="669"/>
    </location>
</feature>
<keyword evidence="7" id="KW-1278">Translocase</keyword>
<comment type="subcellular location">
    <subcellularLocation>
        <location evidence="10">Cell membrane</location>
    </subcellularLocation>
    <subcellularLocation>
        <location evidence="1">Endomembrane system</location>
        <topology evidence="1">Multi-pass membrane protein</topology>
    </subcellularLocation>
</comment>
<evidence type="ECO:0000259" key="12">
    <source>
        <dbReference type="Pfam" id="PF00122"/>
    </source>
</evidence>
<dbReference type="NCBIfam" id="TIGR01494">
    <property type="entry name" value="ATPase_P-type"/>
    <property type="match status" value="1"/>
</dbReference>
<dbReference type="GO" id="GO:0043682">
    <property type="term" value="F:P-type divalent copper transporter activity"/>
    <property type="evidence" value="ECO:0007669"/>
    <property type="project" value="TreeGrafter"/>
</dbReference>
<dbReference type="PRINTS" id="PR00120">
    <property type="entry name" value="HATPASE"/>
</dbReference>
<dbReference type="Proteomes" id="UP000183788">
    <property type="component" value="Unassembled WGS sequence"/>
</dbReference>
<keyword evidence="16" id="KW-1185">Reference proteome</keyword>
<dbReference type="SFLD" id="SFLDF00027">
    <property type="entry name" value="p-type_atpase"/>
    <property type="match status" value="1"/>
</dbReference>
<feature type="transmembrane region" description="Helical" evidence="10">
    <location>
        <begin position="675"/>
        <end position="694"/>
    </location>
</feature>
<feature type="transmembrane region" description="Helical" evidence="10">
    <location>
        <begin position="134"/>
        <end position="153"/>
    </location>
</feature>
<name>A0A1K1SG51_9BACT</name>
<feature type="transmembrane region" description="Helical" evidence="10">
    <location>
        <begin position="101"/>
        <end position="122"/>
    </location>
</feature>
<dbReference type="Pfam" id="PF00702">
    <property type="entry name" value="Hydrolase"/>
    <property type="match status" value="1"/>
</dbReference>
<dbReference type="Pfam" id="PF00122">
    <property type="entry name" value="E1-E2_ATPase"/>
    <property type="match status" value="1"/>
</dbReference>
<dbReference type="PROSITE" id="PS00154">
    <property type="entry name" value="ATPASE_E1_E2"/>
    <property type="match status" value="1"/>
</dbReference>
<dbReference type="SFLD" id="SFLDS00003">
    <property type="entry name" value="Haloacid_Dehalogenase"/>
    <property type="match status" value="1"/>
</dbReference>
<keyword evidence="14" id="KW-0378">Hydrolase</keyword>
<reference evidence="13 15" key="1">
    <citation type="submission" date="2016-11" db="EMBL/GenBank/DDBJ databases">
        <authorList>
            <person name="Jaros S."/>
            <person name="Januszkiewicz K."/>
            <person name="Wedrychowicz H."/>
        </authorList>
    </citation>
    <scope>NUCLEOTIDE SEQUENCE [LARGE SCALE GENOMIC DNA]</scope>
    <source>
        <strain evidence="13 15">DSM 784</strain>
    </source>
</reference>
<evidence type="ECO:0000256" key="6">
    <source>
        <dbReference type="ARBA" id="ARBA00022840"/>
    </source>
</evidence>
<evidence type="ECO:0000313" key="14">
    <source>
        <dbReference type="EMBL" id="WQG88060.1"/>
    </source>
</evidence>
<dbReference type="GO" id="GO:0005886">
    <property type="term" value="C:plasma membrane"/>
    <property type="evidence" value="ECO:0007669"/>
    <property type="project" value="UniProtKB-SubCell"/>
</dbReference>
<keyword evidence="5 10" id="KW-0547">Nucleotide-binding</keyword>
<keyword evidence="8 10" id="KW-1133">Transmembrane helix</keyword>
<feature type="transmembrane region" description="Helical" evidence="10">
    <location>
        <begin position="352"/>
        <end position="377"/>
    </location>
</feature>
<dbReference type="InterPro" id="IPR023298">
    <property type="entry name" value="ATPase_P-typ_TM_dom_sf"/>
</dbReference>
<dbReference type="InterPro" id="IPR023299">
    <property type="entry name" value="ATPase_P-typ_cyto_dom_N"/>
</dbReference>
<dbReference type="PANTHER" id="PTHR43520:SF8">
    <property type="entry name" value="P-TYPE CU(+) TRANSPORTER"/>
    <property type="match status" value="1"/>
</dbReference>
<dbReference type="EMBL" id="CP140154">
    <property type="protein sequence ID" value="WQG88060.1"/>
    <property type="molecule type" value="Genomic_DNA"/>
</dbReference>
<dbReference type="InterPro" id="IPR044492">
    <property type="entry name" value="P_typ_ATPase_HD_dom"/>
</dbReference>
<proteinExistence type="inferred from homology"/>
<feature type="transmembrane region" description="Helical" evidence="10">
    <location>
        <begin position="68"/>
        <end position="89"/>
    </location>
</feature>
<sequence length="700" mass="76026">MDHQHHEHHRHEPVSSQRGRHSHHTQEHAGHDHGAMSMPGSPHQKGHDSTGGHDEHAGHHTEDFLKRFWLCLAVSIPILLLSHMIQQWLGFELTFTADKYVLLLLSSFIYFYGGWPFLAGMVRELKWKNPGMMTLVAVAISSAYIYSVAVVFGLKGMDFFWELATLIDIMLLGHWLEMKSQMAASRALESLVALMPSVVHVERNGQVTDIPLQDLQNKDIVLVKPGEKIPADGLILEGKSDINESMLTGESVPVKKSKDNKVIGGAVNGDGALRIQVAGAGNDSYLNKVINMVQSAQGAKSQTQNLANQVAKWLTIISISVGVITFIVWLSAGKELSFALERMVTVMVTSCPHALGVAIPLVVAISTTLSAIHGLLIRNRTAFENAHKITTVIFDKTGTLTKGSHEVQQVIPLGNDYSADEILQYAAALQQNSEHHIAHGIMKKLREKNLVLWPSTDFKYMQGVGVTGLVNGKTVVAAGPNYFKQENKTLPPIPADVDQSTDTVNFVLIENTPVGIITLADSIRESAAEVIAALKAMNIKSFLLTGDNEQVAAAVANKLNMDGYLANVLPHEKQNKVKEFQDKGEVVAMTGDGVNDAPALAMADVGIAIGSGTDVAAETADIILVNSDPKDVVQMISFGRETYRKMIQNLIWAVGYNVVAIPLAAGILYPKFMLSPAMGAVLMSLSTIIVAINAKLLKVK</sequence>
<dbReference type="STRING" id="1004.SAMN05661012_05332"/>
<evidence type="ECO:0000256" key="8">
    <source>
        <dbReference type="ARBA" id="ARBA00022989"/>
    </source>
</evidence>
<comment type="similarity">
    <text evidence="2 10">Belongs to the cation transport ATPase (P-type) (TC 3.A.3) family. Type IB subfamily.</text>
</comment>
<keyword evidence="9 10" id="KW-0472">Membrane</keyword>
<dbReference type="EMBL" id="FPIZ01000022">
    <property type="protein sequence ID" value="SFW83055.1"/>
    <property type="molecule type" value="Genomic_DNA"/>
</dbReference>
<keyword evidence="6 10" id="KW-0067">ATP-binding</keyword>
<feature type="transmembrane region" description="Helical" evidence="10">
    <location>
        <begin position="159"/>
        <end position="176"/>
    </location>
</feature>
<dbReference type="EC" id="3.6.3.-" evidence="14"/>
<dbReference type="SUPFAM" id="SSF56784">
    <property type="entry name" value="HAD-like"/>
    <property type="match status" value="1"/>
</dbReference>
<dbReference type="InterPro" id="IPR027256">
    <property type="entry name" value="P-typ_ATPase_IB"/>
</dbReference>
<evidence type="ECO:0000313" key="16">
    <source>
        <dbReference type="Proteomes" id="UP001326715"/>
    </source>
</evidence>
<evidence type="ECO:0000256" key="10">
    <source>
        <dbReference type="RuleBase" id="RU362081"/>
    </source>
</evidence>
<dbReference type="AlphaFoldDB" id="A0A1K1SG51"/>
<feature type="region of interest" description="Disordered" evidence="11">
    <location>
        <begin position="1"/>
        <end position="58"/>
    </location>
</feature>
<dbReference type="SFLD" id="SFLDG00002">
    <property type="entry name" value="C1.7:_P-type_atpase_like"/>
    <property type="match status" value="1"/>
</dbReference>
<feature type="compositionally biased region" description="Basic and acidic residues" evidence="11">
    <location>
        <begin position="24"/>
        <end position="34"/>
    </location>
</feature>
<dbReference type="Gene3D" id="3.40.50.1000">
    <property type="entry name" value="HAD superfamily/HAD-like"/>
    <property type="match status" value="1"/>
</dbReference>
<evidence type="ECO:0000256" key="11">
    <source>
        <dbReference type="SAM" id="MobiDB-lite"/>
    </source>
</evidence>
<dbReference type="FunFam" id="2.70.150.10:FF:000002">
    <property type="entry name" value="Copper-transporting ATPase 1, putative"/>
    <property type="match status" value="1"/>
</dbReference>
<dbReference type="InterPro" id="IPR001757">
    <property type="entry name" value="P_typ_ATPase"/>
</dbReference>
<evidence type="ECO:0000256" key="4">
    <source>
        <dbReference type="ARBA" id="ARBA00022723"/>
    </source>
</evidence>
<evidence type="ECO:0000313" key="13">
    <source>
        <dbReference type="EMBL" id="SFW83055.1"/>
    </source>
</evidence>
<dbReference type="GO" id="GO:0012505">
    <property type="term" value="C:endomembrane system"/>
    <property type="evidence" value="ECO:0007669"/>
    <property type="project" value="UniProtKB-SubCell"/>
</dbReference>
<dbReference type="GO" id="GO:0055070">
    <property type="term" value="P:copper ion homeostasis"/>
    <property type="evidence" value="ECO:0007669"/>
    <property type="project" value="TreeGrafter"/>
</dbReference>
<keyword evidence="3 10" id="KW-0812">Transmembrane</keyword>
<dbReference type="SUPFAM" id="SSF81665">
    <property type="entry name" value="Calcium ATPase, transmembrane domain M"/>
    <property type="match status" value="1"/>
</dbReference>
<evidence type="ECO:0000256" key="1">
    <source>
        <dbReference type="ARBA" id="ARBA00004127"/>
    </source>
</evidence>
<evidence type="ECO:0000256" key="2">
    <source>
        <dbReference type="ARBA" id="ARBA00006024"/>
    </source>
</evidence>
<evidence type="ECO:0000256" key="5">
    <source>
        <dbReference type="ARBA" id="ARBA00022741"/>
    </source>
</evidence>
<dbReference type="InterPro" id="IPR036412">
    <property type="entry name" value="HAD-like_sf"/>
</dbReference>
<feature type="compositionally biased region" description="Basic and acidic residues" evidence="11">
    <location>
        <begin position="45"/>
        <end position="58"/>
    </location>
</feature>
<dbReference type="GO" id="GO:0005507">
    <property type="term" value="F:copper ion binding"/>
    <property type="evidence" value="ECO:0007669"/>
    <property type="project" value="TreeGrafter"/>
</dbReference>
<dbReference type="PRINTS" id="PR00119">
    <property type="entry name" value="CATATPASE"/>
</dbReference>
<dbReference type="InterPro" id="IPR023214">
    <property type="entry name" value="HAD_sf"/>
</dbReference>
<dbReference type="InterPro" id="IPR008250">
    <property type="entry name" value="ATPase_P-typ_transduc_dom_A_sf"/>
</dbReference>
<accession>A0A1K1SG51</accession>
<dbReference type="Gene3D" id="2.70.150.10">
    <property type="entry name" value="Calcium-transporting ATPase, cytoplasmic transduction domain A"/>
    <property type="match status" value="1"/>
</dbReference>
<dbReference type="Proteomes" id="UP001326715">
    <property type="component" value="Chromosome"/>
</dbReference>
<keyword evidence="4 10" id="KW-0479">Metal-binding</keyword>
<dbReference type="InterPro" id="IPR059000">
    <property type="entry name" value="ATPase_P-type_domA"/>
</dbReference>
<dbReference type="NCBIfam" id="TIGR01511">
    <property type="entry name" value="ATPase-IB1_Cu"/>
    <property type="match status" value="1"/>
</dbReference>
<dbReference type="GO" id="GO:0016887">
    <property type="term" value="F:ATP hydrolysis activity"/>
    <property type="evidence" value="ECO:0007669"/>
    <property type="project" value="InterPro"/>
</dbReference>
<evidence type="ECO:0000256" key="9">
    <source>
        <dbReference type="ARBA" id="ARBA00023136"/>
    </source>
</evidence>
<dbReference type="NCBIfam" id="TIGR01525">
    <property type="entry name" value="ATPase-IB_hvy"/>
    <property type="match status" value="1"/>
</dbReference>
<dbReference type="GO" id="GO:0005524">
    <property type="term" value="F:ATP binding"/>
    <property type="evidence" value="ECO:0007669"/>
    <property type="project" value="UniProtKB-UniRule"/>
</dbReference>
<feature type="domain" description="P-type ATPase A" evidence="12">
    <location>
        <begin position="194"/>
        <end position="294"/>
    </location>
</feature>
<feature type="compositionally biased region" description="Basic and acidic residues" evidence="11">
    <location>
        <begin position="1"/>
        <end position="13"/>
    </location>
</feature>
<evidence type="ECO:0000256" key="3">
    <source>
        <dbReference type="ARBA" id="ARBA00022692"/>
    </source>
</evidence>
<keyword evidence="10" id="KW-1003">Cell membrane</keyword>
<organism evidence="13 15">
    <name type="scientific">Chitinophaga sancti</name>
    <dbReference type="NCBI Taxonomy" id="1004"/>
    <lineage>
        <taxon>Bacteria</taxon>
        <taxon>Pseudomonadati</taxon>
        <taxon>Bacteroidota</taxon>
        <taxon>Chitinophagia</taxon>
        <taxon>Chitinophagales</taxon>
        <taxon>Chitinophagaceae</taxon>
        <taxon>Chitinophaga</taxon>
    </lineage>
</organism>
<evidence type="ECO:0000256" key="7">
    <source>
        <dbReference type="ARBA" id="ARBA00022967"/>
    </source>
</evidence>
<evidence type="ECO:0000313" key="15">
    <source>
        <dbReference type="Proteomes" id="UP000183788"/>
    </source>
</evidence>
<gene>
    <name evidence="13" type="ORF">SAMN05661012_05332</name>
    <name evidence="14" type="ORF">SR876_24340</name>
</gene>